<feature type="compositionally biased region" description="Polar residues" evidence="5">
    <location>
        <begin position="442"/>
        <end position="453"/>
    </location>
</feature>
<dbReference type="InterPro" id="IPR036236">
    <property type="entry name" value="Znf_C2H2_sf"/>
</dbReference>
<evidence type="ECO:0000256" key="3">
    <source>
        <dbReference type="ARBA" id="ARBA00022833"/>
    </source>
</evidence>
<feature type="zinc finger region" description="C3H1-type" evidence="4">
    <location>
        <begin position="85"/>
        <end position="113"/>
    </location>
</feature>
<feature type="domain" description="C3H1-type" evidence="6">
    <location>
        <begin position="42"/>
        <end position="65"/>
    </location>
</feature>
<accession>A0A7S2EPB2</accession>
<dbReference type="InterPro" id="IPR036855">
    <property type="entry name" value="Znf_CCCH_sf"/>
</dbReference>
<feature type="compositionally biased region" description="Polar residues" evidence="5">
    <location>
        <begin position="422"/>
        <end position="433"/>
    </location>
</feature>
<dbReference type="Gene3D" id="4.10.1000.10">
    <property type="entry name" value="Zinc finger, CCCH-type"/>
    <property type="match status" value="1"/>
</dbReference>
<evidence type="ECO:0000259" key="6">
    <source>
        <dbReference type="PROSITE" id="PS50103"/>
    </source>
</evidence>
<sequence length="638" mass="70930">MPFCTTCNVSCPSDYQLQQHLRGKKHAQALKHGKSTNLTGGICFSFQKYGFCSKGPSCTFKHASVGDSAVRSKSVTLDCGQREGPPPPGVCFIWWKKGMCYKGATCTYKHYKPEESSDDAFQGAVVPSKTVVSLSSVISMVSPEQRSKRESNFTTEILLCKTDNPDGVEKSHDETNHASKLAPVFRKPTKIKREKNEGKQFPDEYCDAFHGKRGVNLYVQNSLVVWEFSYNATIIRAIKEHIKGRAWNPNIGAKGCWTCPIESLPDAVKLYEHMGRSASPELKKRAYDIEQSLGGASASDTIALTINLSFDDPGQGCWSFGCVVAKFLYDADIISVLKMLPPTQRTYDPVTKAWTFDLLGLPSVLENLSPLGYRASTRLKDISDKVTSFEMILWGGDNADGSVSDINIVDGKGKVHIENENDSQQPVSIPQKDTNGDDAFSSVEQQQQPTSKPSMDVNDKTQQLDKELKLLVSLIKNTSDNRNTIDKSDCGISKRRKLTPAQKSWASDFLEDSDDDDNEYDDFFDGDIFTTFAASHIKHANKMQDDSTNCDCGRPWKKVNGKHTCRYFGTFHCDCGNTWTSAYCWKGEMQSCRRCNKESLPARKEKLDGRIGMGTGAPHDSARCGRCRTLGYNCNLLV</sequence>
<feature type="region of interest" description="Disordered" evidence="5">
    <location>
        <begin position="420"/>
        <end position="459"/>
    </location>
</feature>
<organism evidence="7">
    <name type="scientific">Ditylum brightwellii</name>
    <dbReference type="NCBI Taxonomy" id="49249"/>
    <lineage>
        <taxon>Eukaryota</taxon>
        <taxon>Sar</taxon>
        <taxon>Stramenopiles</taxon>
        <taxon>Ochrophyta</taxon>
        <taxon>Bacillariophyta</taxon>
        <taxon>Mediophyceae</taxon>
        <taxon>Lithodesmiophycidae</taxon>
        <taxon>Lithodesmiales</taxon>
        <taxon>Lithodesmiaceae</taxon>
        <taxon>Ditylum</taxon>
    </lineage>
</organism>
<keyword evidence="1 4" id="KW-0479">Metal-binding</keyword>
<dbReference type="InterPro" id="IPR000571">
    <property type="entry name" value="Znf_CCCH"/>
</dbReference>
<dbReference type="SUPFAM" id="SSF90229">
    <property type="entry name" value="CCCH zinc finger"/>
    <property type="match status" value="1"/>
</dbReference>
<dbReference type="EMBL" id="HBGN01032206">
    <property type="protein sequence ID" value="CAD9349186.1"/>
    <property type="molecule type" value="Transcribed_RNA"/>
</dbReference>
<dbReference type="SUPFAM" id="SSF57667">
    <property type="entry name" value="beta-beta-alpha zinc fingers"/>
    <property type="match status" value="1"/>
</dbReference>
<evidence type="ECO:0000256" key="1">
    <source>
        <dbReference type="ARBA" id="ARBA00022723"/>
    </source>
</evidence>
<reference evidence="7" key="1">
    <citation type="submission" date="2021-01" db="EMBL/GenBank/DDBJ databases">
        <authorList>
            <person name="Corre E."/>
            <person name="Pelletier E."/>
            <person name="Niang G."/>
            <person name="Scheremetjew M."/>
            <person name="Finn R."/>
            <person name="Kale V."/>
            <person name="Holt S."/>
            <person name="Cochrane G."/>
            <person name="Meng A."/>
            <person name="Brown T."/>
            <person name="Cohen L."/>
        </authorList>
    </citation>
    <scope>NUCLEOTIDE SEQUENCE</scope>
    <source>
        <strain evidence="7">Pop2</strain>
    </source>
</reference>
<evidence type="ECO:0000256" key="5">
    <source>
        <dbReference type="SAM" id="MobiDB-lite"/>
    </source>
</evidence>
<evidence type="ECO:0000256" key="2">
    <source>
        <dbReference type="ARBA" id="ARBA00022771"/>
    </source>
</evidence>
<dbReference type="PROSITE" id="PS50103">
    <property type="entry name" value="ZF_C3H1"/>
    <property type="match status" value="2"/>
</dbReference>
<evidence type="ECO:0000256" key="4">
    <source>
        <dbReference type="PROSITE-ProRule" id="PRU00723"/>
    </source>
</evidence>
<dbReference type="Pfam" id="PF12874">
    <property type="entry name" value="zf-met"/>
    <property type="match status" value="1"/>
</dbReference>
<protein>
    <recommendedName>
        <fullName evidence="6">C3H1-type domain-containing protein</fullName>
    </recommendedName>
</protein>
<name>A0A7S2EPB2_9STRA</name>
<dbReference type="SMART" id="SM01328">
    <property type="entry name" value="zf-3CxxC"/>
    <property type="match status" value="1"/>
</dbReference>
<dbReference type="GO" id="GO:0008270">
    <property type="term" value="F:zinc ion binding"/>
    <property type="evidence" value="ECO:0007669"/>
    <property type="project" value="UniProtKB-KW"/>
</dbReference>
<feature type="zinc finger region" description="C3H1-type" evidence="4">
    <location>
        <begin position="42"/>
        <end position="65"/>
    </location>
</feature>
<gene>
    <name evidence="7" type="ORF">DBRI1063_LOCUS20810</name>
</gene>
<dbReference type="InterPro" id="IPR027377">
    <property type="entry name" value="ZAR1/RTP1-5-like_Znf-3CxxC"/>
</dbReference>
<dbReference type="Gene3D" id="3.30.160.60">
    <property type="entry name" value="Classic Zinc Finger"/>
    <property type="match status" value="1"/>
</dbReference>
<keyword evidence="3 4" id="KW-0862">Zinc</keyword>
<keyword evidence="2 4" id="KW-0863">Zinc-finger</keyword>
<feature type="domain" description="C3H1-type" evidence="6">
    <location>
        <begin position="85"/>
        <end position="113"/>
    </location>
</feature>
<dbReference type="InterPro" id="IPR013087">
    <property type="entry name" value="Znf_C2H2_type"/>
</dbReference>
<proteinExistence type="predicted"/>
<dbReference type="SMART" id="SM00356">
    <property type="entry name" value="ZnF_C3H1"/>
    <property type="match status" value="2"/>
</dbReference>
<dbReference type="AlphaFoldDB" id="A0A7S2EPB2"/>
<evidence type="ECO:0000313" key="7">
    <source>
        <dbReference type="EMBL" id="CAD9349186.1"/>
    </source>
</evidence>